<dbReference type="RefSeq" id="WP_178372119.1">
    <property type="nucleotide sequence ID" value="NZ_FRBL01000004.1"/>
</dbReference>
<dbReference type="Proteomes" id="UP000184420">
    <property type="component" value="Unassembled WGS sequence"/>
</dbReference>
<evidence type="ECO:0000313" key="1">
    <source>
        <dbReference type="EMBL" id="SHL59041.1"/>
    </source>
</evidence>
<proteinExistence type="predicted"/>
<gene>
    <name evidence="1" type="ORF">SAMN05444266_10493</name>
</gene>
<name>A0A1M7BVM4_9BACT</name>
<keyword evidence="2" id="KW-1185">Reference proteome</keyword>
<reference evidence="1 2" key="1">
    <citation type="submission" date="2016-11" db="EMBL/GenBank/DDBJ databases">
        <authorList>
            <person name="Jaros S."/>
            <person name="Januszkiewicz K."/>
            <person name="Wedrychowicz H."/>
        </authorList>
    </citation>
    <scope>NUCLEOTIDE SEQUENCE [LARGE SCALE GENOMIC DNA]</scope>
    <source>
        <strain evidence="1 2">DSM 27406</strain>
    </source>
</reference>
<dbReference type="EMBL" id="FRBL01000004">
    <property type="protein sequence ID" value="SHL59041.1"/>
    <property type="molecule type" value="Genomic_DNA"/>
</dbReference>
<accession>A0A1M7BVM4</accession>
<protein>
    <submittedName>
        <fullName evidence="1">Uncharacterized protein</fullName>
    </submittedName>
</protein>
<dbReference type="AlphaFoldDB" id="A0A1M7BVM4"/>
<evidence type="ECO:0000313" key="2">
    <source>
        <dbReference type="Proteomes" id="UP000184420"/>
    </source>
</evidence>
<sequence length="55" mass="6090">MESTSNCGCKCGDFFDMGRLKIAENLGTQKAGKNADNRVTHKIIACYLRYKFGAI</sequence>
<organism evidence="1 2">
    <name type="scientific">Chitinophaga jiangningensis</name>
    <dbReference type="NCBI Taxonomy" id="1419482"/>
    <lineage>
        <taxon>Bacteria</taxon>
        <taxon>Pseudomonadati</taxon>
        <taxon>Bacteroidota</taxon>
        <taxon>Chitinophagia</taxon>
        <taxon>Chitinophagales</taxon>
        <taxon>Chitinophagaceae</taxon>
        <taxon>Chitinophaga</taxon>
    </lineage>
</organism>